<accession>A0AAP0R221</accession>
<protein>
    <submittedName>
        <fullName evidence="2">Uncharacterized protein</fullName>
    </submittedName>
</protein>
<organism evidence="2 3">
    <name type="scientific">Citrus x changshan-huyou</name>
    <dbReference type="NCBI Taxonomy" id="2935761"/>
    <lineage>
        <taxon>Eukaryota</taxon>
        <taxon>Viridiplantae</taxon>
        <taxon>Streptophyta</taxon>
        <taxon>Embryophyta</taxon>
        <taxon>Tracheophyta</taxon>
        <taxon>Spermatophyta</taxon>
        <taxon>Magnoliopsida</taxon>
        <taxon>eudicotyledons</taxon>
        <taxon>Gunneridae</taxon>
        <taxon>Pentapetalae</taxon>
        <taxon>rosids</taxon>
        <taxon>malvids</taxon>
        <taxon>Sapindales</taxon>
        <taxon>Rutaceae</taxon>
        <taxon>Aurantioideae</taxon>
        <taxon>Citrus</taxon>
    </lineage>
</organism>
<sequence length="78" mass="8512">MKKLARGLKKGFFQMIGAGKCCRTSNEIINEDGQERPKLGSMQQVTVLERGTKGKAARRPTLPGVPRGGGAQTDRQRN</sequence>
<name>A0AAP0R221_9ROSI</name>
<dbReference type="Proteomes" id="UP001428341">
    <property type="component" value="Unassembled WGS sequence"/>
</dbReference>
<evidence type="ECO:0000313" key="3">
    <source>
        <dbReference type="Proteomes" id="UP001428341"/>
    </source>
</evidence>
<evidence type="ECO:0000313" key="2">
    <source>
        <dbReference type="EMBL" id="KAK9230548.1"/>
    </source>
</evidence>
<feature type="region of interest" description="Disordered" evidence="1">
    <location>
        <begin position="50"/>
        <end position="78"/>
    </location>
</feature>
<dbReference type="AlphaFoldDB" id="A0AAP0R221"/>
<comment type="caution">
    <text evidence="2">The sequence shown here is derived from an EMBL/GenBank/DDBJ whole genome shotgun (WGS) entry which is preliminary data.</text>
</comment>
<proteinExistence type="predicted"/>
<reference evidence="2 3" key="1">
    <citation type="submission" date="2024-05" db="EMBL/GenBank/DDBJ databases">
        <title>Haplotype-resolved chromosome-level genome assembly of Huyou (Citrus changshanensis).</title>
        <authorList>
            <person name="Miao C."/>
            <person name="Chen W."/>
            <person name="Wu Y."/>
            <person name="Wang L."/>
            <person name="Zhao S."/>
            <person name="Grierson D."/>
            <person name="Xu C."/>
            <person name="Chen K."/>
        </authorList>
    </citation>
    <scope>NUCLEOTIDE SEQUENCE [LARGE SCALE GENOMIC DNA]</scope>
    <source>
        <strain evidence="2">01-14</strain>
        <tissue evidence="2">Leaf</tissue>
    </source>
</reference>
<dbReference type="EMBL" id="JBCGBO010000001">
    <property type="protein sequence ID" value="KAK9230548.1"/>
    <property type="molecule type" value="Genomic_DNA"/>
</dbReference>
<evidence type="ECO:0000256" key="1">
    <source>
        <dbReference type="SAM" id="MobiDB-lite"/>
    </source>
</evidence>
<gene>
    <name evidence="2" type="ORF">WN944_023519</name>
</gene>
<keyword evidence="3" id="KW-1185">Reference proteome</keyword>